<keyword evidence="12" id="KW-1185">Reference proteome</keyword>
<feature type="transmembrane region" description="Helical" evidence="10">
    <location>
        <begin position="171"/>
        <end position="192"/>
    </location>
</feature>
<evidence type="ECO:0000256" key="4">
    <source>
        <dbReference type="ARBA" id="ARBA00022475"/>
    </source>
</evidence>
<sequence>MGVLFYIISILTTLATLCMVVSPVITIKSMRAASSVGSKTITYFCAQFLNCNVWGMYGVQILSPPVIICNTVGSSVAAYCILMFLAVARMEERAGHVLRSTSYDTSLKIAIFTVLLVALLLLLFLCLVNFSSSNVATQLNGVLGGCCSVFMLSSPLSMGKTIIRERNADSLQPATVIFATVNSVLWTMYGLVRLDMFITIPNVLCTLACIFQIFLLVWYGGNTRERVEITATQTPTPLL</sequence>
<evidence type="ECO:0000256" key="8">
    <source>
        <dbReference type="ARBA" id="ARBA00022989"/>
    </source>
</evidence>
<protein>
    <submittedName>
        <fullName evidence="11">Uncharacterized protein</fullName>
    </submittedName>
</protein>
<organism evidence="11 12">
    <name type="scientific">Leishmania tarentolae</name>
    <name type="common">Sauroleishmania tarentolae</name>
    <dbReference type="NCBI Taxonomy" id="5689"/>
    <lineage>
        <taxon>Eukaryota</taxon>
        <taxon>Discoba</taxon>
        <taxon>Euglenozoa</taxon>
        <taxon>Kinetoplastea</taxon>
        <taxon>Metakinetoplastina</taxon>
        <taxon>Trypanosomatida</taxon>
        <taxon>Trypanosomatidae</taxon>
        <taxon>Leishmaniinae</taxon>
        <taxon>Leishmania</taxon>
        <taxon>lizard Leishmania</taxon>
    </lineage>
</organism>
<feature type="transmembrane region" description="Helical" evidence="10">
    <location>
        <begin position="109"/>
        <end position="130"/>
    </location>
</feature>
<comment type="subcellular location">
    <subcellularLocation>
        <location evidence="1">Cell membrane</location>
        <topology evidence="1">Multi-pass membrane protein</topology>
    </subcellularLocation>
</comment>
<accession>A0A640KVJ3</accession>
<keyword evidence="9 10" id="KW-0472">Membrane</keyword>
<proteinExistence type="inferred from homology"/>
<evidence type="ECO:0000256" key="7">
    <source>
        <dbReference type="ARBA" id="ARBA00022737"/>
    </source>
</evidence>
<dbReference type="EMBL" id="BLBS01000057">
    <property type="protein sequence ID" value="GET93586.1"/>
    <property type="molecule type" value="Genomic_DNA"/>
</dbReference>
<dbReference type="GO" id="GO:0051119">
    <property type="term" value="F:sugar transmembrane transporter activity"/>
    <property type="evidence" value="ECO:0007669"/>
    <property type="project" value="InterPro"/>
</dbReference>
<comment type="similarity">
    <text evidence="2">Belongs to the SWEET sugar transporter family.</text>
</comment>
<keyword evidence="7" id="KW-0677">Repeat</keyword>
<dbReference type="PANTHER" id="PTHR10791:SF30">
    <property type="entry name" value="SUGAR TRANSPORTER SWEET1"/>
    <property type="match status" value="1"/>
</dbReference>
<dbReference type="VEuPathDB" id="TriTrypDB:LtaPh_3650100"/>
<evidence type="ECO:0000256" key="10">
    <source>
        <dbReference type="SAM" id="Phobius"/>
    </source>
</evidence>
<feature type="transmembrane region" description="Helical" evidence="10">
    <location>
        <begin position="65"/>
        <end position="88"/>
    </location>
</feature>
<feature type="transmembrane region" description="Helical" evidence="10">
    <location>
        <begin position="142"/>
        <end position="159"/>
    </location>
</feature>
<evidence type="ECO:0000256" key="5">
    <source>
        <dbReference type="ARBA" id="ARBA00022597"/>
    </source>
</evidence>
<keyword evidence="4" id="KW-1003">Cell membrane</keyword>
<reference evidence="11" key="1">
    <citation type="submission" date="2019-11" db="EMBL/GenBank/DDBJ databases">
        <title>Leishmania tarentolae CDS.</title>
        <authorList>
            <person name="Goto Y."/>
            <person name="Yamagishi J."/>
        </authorList>
    </citation>
    <scope>NUCLEOTIDE SEQUENCE [LARGE SCALE GENOMIC DNA]</scope>
    <source>
        <strain evidence="11">Parrot Tar II</strain>
    </source>
</reference>
<keyword evidence="8 10" id="KW-1133">Transmembrane helix</keyword>
<dbReference type="OrthoDB" id="409725at2759"/>
<evidence type="ECO:0000256" key="3">
    <source>
        <dbReference type="ARBA" id="ARBA00022448"/>
    </source>
</evidence>
<feature type="transmembrane region" description="Helical" evidence="10">
    <location>
        <begin position="198"/>
        <end position="219"/>
    </location>
</feature>
<dbReference type="AlphaFoldDB" id="A0A640KVJ3"/>
<evidence type="ECO:0000313" key="11">
    <source>
        <dbReference type="EMBL" id="GET93586.1"/>
    </source>
</evidence>
<evidence type="ECO:0000256" key="2">
    <source>
        <dbReference type="ARBA" id="ARBA00007809"/>
    </source>
</evidence>
<dbReference type="FunFam" id="1.20.1280.290:FF:000007">
    <property type="entry name" value="Bidirectional sugar transporter SWEET7"/>
    <property type="match status" value="1"/>
</dbReference>
<feature type="transmembrane region" description="Helical" evidence="10">
    <location>
        <begin position="6"/>
        <end position="28"/>
    </location>
</feature>
<evidence type="ECO:0000256" key="1">
    <source>
        <dbReference type="ARBA" id="ARBA00004651"/>
    </source>
</evidence>
<evidence type="ECO:0000256" key="6">
    <source>
        <dbReference type="ARBA" id="ARBA00022692"/>
    </source>
</evidence>
<feature type="transmembrane region" description="Helical" evidence="10">
    <location>
        <begin position="40"/>
        <end position="59"/>
    </location>
</feature>
<comment type="caution">
    <text evidence="11">The sequence shown here is derived from an EMBL/GenBank/DDBJ whole genome shotgun (WGS) entry which is preliminary data.</text>
</comment>
<dbReference type="Gene3D" id="1.20.1280.290">
    <property type="match status" value="2"/>
</dbReference>
<evidence type="ECO:0000256" key="9">
    <source>
        <dbReference type="ARBA" id="ARBA00023136"/>
    </source>
</evidence>
<dbReference type="PANTHER" id="PTHR10791">
    <property type="entry name" value="RAG1-ACTIVATING PROTEIN 1"/>
    <property type="match status" value="1"/>
</dbReference>
<keyword evidence="5" id="KW-0762">Sugar transport</keyword>
<gene>
    <name evidence="11" type="ORF">LtaPh_3650100</name>
</gene>
<dbReference type="Pfam" id="PF03083">
    <property type="entry name" value="MtN3_slv"/>
    <property type="match status" value="2"/>
</dbReference>
<keyword evidence="3" id="KW-0813">Transport</keyword>
<keyword evidence="6 10" id="KW-0812">Transmembrane</keyword>
<name>A0A640KVJ3_LEITA</name>
<dbReference type="InterPro" id="IPR004316">
    <property type="entry name" value="SWEET_rpt"/>
</dbReference>
<dbReference type="InterPro" id="IPR047664">
    <property type="entry name" value="SWEET"/>
</dbReference>
<evidence type="ECO:0000313" key="12">
    <source>
        <dbReference type="Proteomes" id="UP000419144"/>
    </source>
</evidence>
<dbReference type="Proteomes" id="UP000419144">
    <property type="component" value="Unassembled WGS sequence"/>
</dbReference>
<dbReference type="GO" id="GO:0005886">
    <property type="term" value="C:plasma membrane"/>
    <property type="evidence" value="ECO:0007669"/>
    <property type="project" value="UniProtKB-SubCell"/>
</dbReference>